<feature type="region of interest" description="Disordered" evidence="1">
    <location>
        <begin position="301"/>
        <end position="383"/>
    </location>
</feature>
<evidence type="ECO:0000313" key="3">
    <source>
        <dbReference type="Proteomes" id="UP001497516"/>
    </source>
</evidence>
<gene>
    <name evidence="2" type="ORF">LTRI10_LOCUS29029</name>
</gene>
<dbReference type="AlphaFoldDB" id="A0AAV2EQ17"/>
<feature type="region of interest" description="Disordered" evidence="1">
    <location>
        <begin position="1"/>
        <end position="90"/>
    </location>
</feature>
<reference evidence="2 3" key="1">
    <citation type="submission" date="2024-04" db="EMBL/GenBank/DDBJ databases">
        <authorList>
            <person name="Fracassetti M."/>
        </authorList>
    </citation>
    <scope>NUCLEOTIDE SEQUENCE [LARGE SCALE GENOMIC DNA]</scope>
</reference>
<feature type="compositionally biased region" description="Basic and acidic residues" evidence="1">
    <location>
        <begin position="116"/>
        <end position="127"/>
    </location>
</feature>
<accession>A0AAV2EQ17</accession>
<feature type="region of interest" description="Disordered" evidence="1">
    <location>
        <begin position="177"/>
        <end position="237"/>
    </location>
</feature>
<evidence type="ECO:0000313" key="2">
    <source>
        <dbReference type="EMBL" id="CAL1388083.1"/>
    </source>
</evidence>
<sequence>MGVGESQQPSNERTGQSGPRVQALEFPKLSGSKNSPRGFTVKKSPKIQIGGERRKRNVLRGKERQNPEQSKMAGEHNGGYTAGSSDMGKQSHNTFVLTRRRRLILEADLDDDALEIDRPPIAEETGGRKLGPMQGGDGGVEGVLGTAAAAVAGRVQLTGVVRSGGMGQAEVGRALKLGDGPARPRLDAANAGKKGRLRKAGPPKKVSPSPMRGPVGEVGMQRAGVPIGPAKGSGPSEGKIRALVLADSDSEEEAQCFEIKRRPSTAKMTNHNIAIPRGHVNQVVAAFEAGMDITDDQEPVLQPQELSLDPERSIQGEVQDGAPQLDEYGSNLMNPTIGTRKRPLDAMGGELGDNPVPKKQFVEDEENLNQVEEASHKGPQSDK</sequence>
<dbReference type="Proteomes" id="UP001497516">
    <property type="component" value="Chromosome 5"/>
</dbReference>
<proteinExistence type="predicted"/>
<feature type="compositionally biased region" description="Basic and acidic residues" evidence="1">
    <location>
        <begin position="373"/>
        <end position="383"/>
    </location>
</feature>
<organism evidence="2 3">
    <name type="scientific">Linum trigynum</name>
    <dbReference type="NCBI Taxonomy" id="586398"/>
    <lineage>
        <taxon>Eukaryota</taxon>
        <taxon>Viridiplantae</taxon>
        <taxon>Streptophyta</taxon>
        <taxon>Embryophyta</taxon>
        <taxon>Tracheophyta</taxon>
        <taxon>Spermatophyta</taxon>
        <taxon>Magnoliopsida</taxon>
        <taxon>eudicotyledons</taxon>
        <taxon>Gunneridae</taxon>
        <taxon>Pentapetalae</taxon>
        <taxon>rosids</taxon>
        <taxon>fabids</taxon>
        <taxon>Malpighiales</taxon>
        <taxon>Linaceae</taxon>
        <taxon>Linum</taxon>
    </lineage>
</organism>
<feature type="compositionally biased region" description="Basic residues" evidence="1">
    <location>
        <begin position="193"/>
        <end position="202"/>
    </location>
</feature>
<feature type="region of interest" description="Disordered" evidence="1">
    <location>
        <begin position="116"/>
        <end position="137"/>
    </location>
</feature>
<dbReference type="EMBL" id="OZ034818">
    <property type="protein sequence ID" value="CAL1388083.1"/>
    <property type="molecule type" value="Genomic_DNA"/>
</dbReference>
<keyword evidence="3" id="KW-1185">Reference proteome</keyword>
<evidence type="ECO:0000256" key="1">
    <source>
        <dbReference type="SAM" id="MobiDB-lite"/>
    </source>
</evidence>
<protein>
    <submittedName>
        <fullName evidence="2">Uncharacterized protein</fullName>
    </submittedName>
</protein>
<feature type="compositionally biased region" description="Polar residues" evidence="1">
    <location>
        <begin position="1"/>
        <end position="19"/>
    </location>
</feature>
<name>A0AAV2EQ17_9ROSI</name>